<sequence>MAKKINVGDEVVLKFEKRYTRMSISSHKVYNVDAINSDGTIKLKGHKESFPKNMFDKWKK</sequence>
<evidence type="ECO:0000313" key="1">
    <source>
        <dbReference type="EMBL" id="AWD91302.1"/>
    </source>
</evidence>
<protein>
    <submittedName>
        <fullName evidence="1">Uncharacterized protein</fullName>
    </submittedName>
</protein>
<keyword evidence="2" id="KW-1185">Reference proteome</keyword>
<accession>A0A2S1GPL3</accession>
<name>A0A2S1GPL3_9CAUD</name>
<proteinExistence type="predicted"/>
<evidence type="ECO:0000313" key="2">
    <source>
        <dbReference type="Proteomes" id="UP000247163"/>
    </source>
</evidence>
<organism evidence="1 2">
    <name type="scientific">Enterobacteria phage vB_EcoM_IME338</name>
    <dbReference type="NCBI Taxonomy" id="2163888"/>
    <lineage>
        <taxon>Viruses</taxon>
        <taxon>Duplodnaviria</taxon>
        <taxon>Heunggongvirae</taxon>
        <taxon>Uroviricota</taxon>
        <taxon>Caudoviricetes</taxon>
        <taxon>Andersonviridae</taxon>
        <taxon>Ounavirinae</taxon>
        <taxon>Felixounavirus</taxon>
        <taxon>Felixounavirus IME338</taxon>
    </lineage>
</organism>
<reference evidence="1 2" key="1">
    <citation type="submission" date="2018-03" db="EMBL/GenBank/DDBJ databases">
        <title>Complete genome sequence analysis of Enterobacteria phage IME338.</title>
        <authorList>
            <person name="Li P."/>
            <person name="Wang J."/>
            <person name="Tong Y."/>
        </authorList>
    </citation>
    <scope>NUCLEOTIDE SEQUENCE [LARGE SCALE GENOMIC DNA]</scope>
</reference>
<dbReference type="Proteomes" id="UP000247163">
    <property type="component" value="Genome"/>
</dbReference>
<dbReference type="EMBL" id="MH051914">
    <property type="protein sequence ID" value="AWD91302.1"/>
    <property type="molecule type" value="Genomic_DNA"/>
</dbReference>